<reference evidence="1" key="1">
    <citation type="submission" date="2014-09" db="EMBL/GenBank/DDBJ databases">
        <authorList>
            <person name="Magalhaes I.L.F."/>
            <person name="Oliveira U."/>
            <person name="Santos F.R."/>
            <person name="Vidigal T.H.D.A."/>
            <person name="Brescovit A.D."/>
            <person name="Santos A.J."/>
        </authorList>
    </citation>
    <scope>NUCLEOTIDE SEQUENCE</scope>
    <source>
        <tissue evidence="1">Shoot tissue taken approximately 20 cm above the soil surface</tissue>
    </source>
</reference>
<accession>A0A0A9C7P7</accession>
<protein>
    <submittedName>
        <fullName evidence="1">Uncharacterized protein</fullName>
    </submittedName>
</protein>
<proteinExistence type="predicted"/>
<sequence>MSFCISRETFPTYMLLTDSCIKEMGIQSVNMLLPNSSFFSPGCFFYTLVWV</sequence>
<dbReference type="EMBL" id="GBRH01230363">
    <property type="protein sequence ID" value="JAD67532.1"/>
    <property type="molecule type" value="Transcribed_RNA"/>
</dbReference>
<reference evidence="1" key="2">
    <citation type="journal article" date="2015" name="Data Brief">
        <title>Shoot transcriptome of the giant reed, Arundo donax.</title>
        <authorList>
            <person name="Barrero R.A."/>
            <person name="Guerrero F.D."/>
            <person name="Moolhuijzen P."/>
            <person name="Goolsby J.A."/>
            <person name="Tidwell J."/>
            <person name="Bellgard S.E."/>
            <person name="Bellgard M.I."/>
        </authorList>
    </citation>
    <scope>NUCLEOTIDE SEQUENCE</scope>
    <source>
        <tissue evidence="1">Shoot tissue taken approximately 20 cm above the soil surface</tissue>
    </source>
</reference>
<name>A0A0A9C7P7_ARUDO</name>
<evidence type="ECO:0000313" key="1">
    <source>
        <dbReference type="EMBL" id="JAD67532.1"/>
    </source>
</evidence>
<organism evidence="1">
    <name type="scientific">Arundo donax</name>
    <name type="common">Giant reed</name>
    <name type="synonym">Donax arundinaceus</name>
    <dbReference type="NCBI Taxonomy" id="35708"/>
    <lineage>
        <taxon>Eukaryota</taxon>
        <taxon>Viridiplantae</taxon>
        <taxon>Streptophyta</taxon>
        <taxon>Embryophyta</taxon>
        <taxon>Tracheophyta</taxon>
        <taxon>Spermatophyta</taxon>
        <taxon>Magnoliopsida</taxon>
        <taxon>Liliopsida</taxon>
        <taxon>Poales</taxon>
        <taxon>Poaceae</taxon>
        <taxon>PACMAD clade</taxon>
        <taxon>Arundinoideae</taxon>
        <taxon>Arundineae</taxon>
        <taxon>Arundo</taxon>
    </lineage>
</organism>
<dbReference type="AlphaFoldDB" id="A0A0A9C7P7"/>